<proteinExistence type="predicted"/>
<gene>
    <name evidence="2" type="ORF">TrRE_jg11000</name>
</gene>
<feature type="region of interest" description="Disordered" evidence="1">
    <location>
        <begin position="472"/>
        <end position="494"/>
    </location>
</feature>
<evidence type="ECO:0000313" key="2">
    <source>
        <dbReference type="EMBL" id="GMH65931.1"/>
    </source>
</evidence>
<evidence type="ECO:0000256" key="1">
    <source>
        <dbReference type="SAM" id="MobiDB-lite"/>
    </source>
</evidence>
<evidence type="ECO:0000313" key="3">
    <source>
        <dbReference type="Proteomes" id="UP001165082"/>
    </source>
</evidence>
<feature type="region of interest" description="Disordered" evidence="1">
    <location>
        <begin position="609"/>
        <end position="630"/>
    </location>
</feature>
<dbReference type="Proteomes" id="UP001165082">
    <property type="component" value="Unassembled WGS sequence"/>
</dbReference>
<name>A0A9W7A4X0_9STRA</name>
<dbReference type="AlphaFoldDB" id="A0A9W7A4X0"/>
<protein>
    <submittedName>
        <fullName evidence="2">Uncharacterized protein</fullName>
    </submittedName>
</protein>
<dbReference type="EMBL" id="BRXZ01001229">
    <property type="protein sequence ID" value="GMH65931.1"/>
    <property type="molecule type" value="Genomic_DNA"/>
</dbReference>
<keyword evidence="3" id="KW-1185">Reference proteome</keyword>
<organism evidence="2 3">
    <name type="scientific">Triparma retinervis</name>
    <dbReference type="NCBI Taxonomy" id="2557542"/>
    <lineage>
        <taxon>Eukaryota</taxon>
        <taxon>Sar</taxon>
        <taxon>Stramenopiles</taxon>
        <taxon>Ochrophyta</taxon>
        <taxon>Bolidophyceae</taxon>
        <taxon>Parmales</taxon>
        <taxon>Triparmaceae</taxon>
        <taxon>Triparma</taxon>
    </lineage>
</organism>
<dbReference type="OrthoDB" id="199940at2759"/>
<reference evidence="2" key="1">
    <citation type="submission" date="2022-07" db="EMBL/GenBank/DDBJ databases">
        <title>Genome analysis of Parmales, a sister group of diatoms, reveals the evolutionary specialization of diatoms from phago-mixotrophs to photoautotrophs.</title>
        <authorList>
            <person name="Ban H."/>
            <person name="Sato S."/>
            <person name="Yoshikawa S."/>
            <person name="Kazumasa Y."/>
            <person name="Nakamura Y."/>
            <person name="Ichinomiya M."/>
            <person name="Saitoh K."/>
            <person name="Sato N."/>
            <person name="Blanc-Mathieu R."/>
            <person name="Endo H."/>
            <person name="Kuwata A."/>
            <person name="Ogata H."/>
        </authorList>
    </citation>
    <scope>NUCLEOTIDE SEQUENCE</scope>
</reference>
<sequence length="770" mass="84921">MVGVTSVVCQIIDRLYNLSNRSRQTHSTSLTTRRSLQNGEYAKECISLYTELERNLVKKTNIDDLPGVMKGVDRKLKGGLANCLLSSFSQTLDVCFSLIEDENEDQSSTQVITSPPPPIVLGPADCPSDILPRSQSHQLLSSSLDCLDFIPKRKIPSYFNHVLTDESIIQKLIDVVVSPAFDVLLRQRVADLLSLGKMSRIVEKTLSDMDLRASILSLARDFLSIAEYPIQEQVIFFLHILHRRLNKTKVGAAYAREIRNSFRSTCPPLFQTFPNLSTGSKPFYDNIRDCLQQHQEDKMRAWERSHSYNRWWGEGEFCSTMHQVNGIYMEDKVRRLEVPIGYVSHIDVNASSISFWCFESEQNTQSPTSSPHLIVICHLDICRISYSKTYQTCRLFFKGPAFVKSGLASMLEVSSAQLNVSPATTINNISTNAAVSDDEEGSYNILVALKEGEFPNLQNSMRGQLHIMKLKASSHSPVKPPKPSHGAPPGHAHLSTRSIHEKYASNVAGVASPPPPEVELDADVDNHEPSHTPCVTPFHLKKKKNKTHISSSTSSVANSDTARSLYLAASNGIPKQKTGGTTASMASTVHAGQTSTKKRVLPAFFYETSGAKNPSKKEGSAAPLKKSDDATKMQWVHVEGAEGGSERSSENLEECKVAQEEEEEESEILIPSEAAMPPPSKQPQPIGTVQEASASFAALRECAEELGAKATGKTKLSNIVLNTDSDIEQLTSKLKDISVSYDEHRLTMEGNIVRSSLLNNPSQSQASFDP</sequence>
<feature type="compositionally biased region" description="Basic and acidic residues" evidence="1">
    <location>
        <begin position="615"/>
        <end position="630"/>
    </location>
</feature>
<accession>A0A9W7A4X0</accession>
<comment type="caution">
    <text evidence="2">The sequence shown here is derived from an EMBL/GenBank/DDBJ whole genome shotgun (WGS) entry which is preliminary data.</text>
</comment>